<organism evidence="8 9">
    <name type="scientific">Pristionchus entomophagus</name>
    <dbReference type="NCBI Taxonomy" id="358040"/>
    <lineage>
        <taxon>Eukaryota</taxon>
        <taxon>Metazoa</taxon>
        <taxon>Ecdysozoa</taxon>
        <taxon>Nematoda</taxon>
        <taxon>Chromadorea</taxon>
        <taxon>Rhabditida</taxon>
        <taxon>Rhabditina</taxon>
        <taxon>Diplogasteromorpha</taxon>
        <taxon>Diplogasteroidea</taxon>
        <taxon>Neodiplogasteridae</taxon>
        <taxon>Pristionchus</taxon>
    </lineage>
</organism>
<gene>
    <name evidence="8" type="ORF">PENTCL1PPCAC_10130</name>
</gene>
<feature type="domain" description="ABC1 atypical kinase-like" evidence="7">
    <location>
        <begin position="315"/>
        <end position="559"/>
    </location>
</feature>
<dbReference type="SUPFAM" id="SSF56112">
    <property type="entry name" value="Protein kinase-like (PK-like)"/>
    <property type="match status" value="1"/>
</dbReference>
<dbReference type="PANTHER" id="PTHR43851:SF3">
    <property type="entry name" value="COENZYME Q8"/>
    <property type="match status" value="1"/>
</dbReference>
<feature type="compositionally biased region" description="Polar residues" evidence="6">
    <location>
        <begin position="1"/>
        <end position="10"/>
    </location>
</feature>
<dbReference type="EMBL" id="BTSX01000003">
    <property type="protein sequence ID" value="GMS87955.1"/>
    <property type="molecule type" value="Genomic_DNA"/>
</dbReference>
<evidence type="ECO:0000256" key="5">
    <source>
        <dbReference type="ARBA" id="ARBA00022840"/>
    </source>
</evidence>
<evidence type="ECO:0000256" key="6">
    <source>
        <dbReference type="SAM" id="MobiDB-lite"/>
    </source>
</evidence>
<accession>A0AAV5SYV8</accession>
<dbReference type="InterPro" id="IPR034646">
    <property type="entry name" value="ADCK3_dom"/>
</dbReference>
<feature type="region of interest" description="Disordered" evidence="6">
    <location>
        <begin position="65"/>
        <end position="88"/>
    </location>
</feature>
<evidence type="ECO:0000259" key="7">
    <source>
        <dbReference type="Pfam" id="PF03109"/>
    </source>
</evidence>
<evidence type="ECO:0000256" key="4">
    <source>
        <dbReference type="ARBA" id="ARBA00022741"/>
    </source>
</evidence>
<reference evidence="8" key="1">
    <citation type="submission" date="2023-10" db="EMBL/GenBank/DDBJ databases">
        <title>Genome assembly of Pristionchus species.</title>
        <authorList>
            <person name="Yoshida K."/>
            <person name="Sommer R.J."/>
        </authorList>
    </citation>
    <scope>NUCLEOTIDE SEQUENCE</scope>
    <source>
        <strain evidence="8">RS0144</strain>
    </source>
</reference>
<comment type="similarity">
    <text evidence="2">Belongs to the protein kinase superfamily. ADCK protein kinase family.</text>
</comment>
<keyword evidence="3" id="KW-0808">Transferase</keyword>
<evidence type="ECO:0000256" key="3">
    <source>
        <dbReference type="ARBA" id="ARBA00022679"/>
    </source>
</evidence>
<dbReference type="Proteomes" id="UP001432027">
    <property type="component" value="Unassembled WGS sequence"/>
</dbReference>
<dbReference type="Pfam" id="PF03109">
    <property type="entry name" value="ABC1"/>
    <property type="match status" value="1"/>
</dbReference>
<dbReference type="GO" id="GO:0016740">
    <property type="term" value="F:transferase activity"/>
    <property type="evidence" value="ECO:0007669"/>
    <property type="project" value="UniProtKB-KW"/>
</dbReference>
<name>A0AAV5SYV8_9BILA</name>
<evidence type="ECO:0000256" key="2">
    <source>
        <dbReference type="ARBA" id="ARBA00009670"/>
    </source>
</evidence>
<dbReference type="AlphaFoldDB" id="A0AAV5SYV8"/>
<evidence type="ECO:0000313" key="9">
    <source>
        <dbReference type="Proteomes" id="UP001432027"/>
    </source>
</evidence>
<feature type="compositionally biased region" description="Low complexity" evidence="6">
    <location>
        <begin position="70"/>
        <end position="85"/>
    </location>
</feature>
<feature type="non-terminal residue" evidence="8">
    <location>
        <position position="1"/>
    </location>
</feature>
<dbReference type="InterPro" id="IPR004147">
    <property type="entry name" value="ABC1_dom"/>
</dbReference>
<dbReference type="GO" id="GO:0006744">
    <property type="term" value="P:ubiquinone biosynthetic process"/>
    <property type="evidence" value="ECO:0007669"/>
    <property type="project" value="TreeGrafter"/>
</dbReference>
<proteinExistence type="inferred from homology"/>
<comment type="caution">
    <text evidence="8">The sequence shown here is derived from an EMBL/GenBank/DDBJ whole genome shotgun (WGS) entry which is preliminary data.</text>
</comment>
<keyword evidence="5" id="KW-0067">ATP-binding</keyword>
<keyword evidence="4" id="KW-0547">Nucleotide-binding</keyword>
<comment type="pathway">
    <text evidence="1">Cofactor biosynthesis; ubiquinone biosynthesis.</text>
</comment>
<dbReference type="CDD" id="cd13970">
    <property type="entry name" value="ABC1_ADCK3"/>
    <property type="match status" value="1"/>
</dbReference>
<protein>
    <recommendedName>
        <fullName evidence="7">ABC1 atypical kinase-like domain-containing protein</fullName>
    </recommendedName>
</protein>
<evidence type="ECO:0000256" key="1">
    <source>
        <dbReference type="ARBA" id="ARBA00004749"/>
    </source>
</evidence>
<evidence type="ECO:0000313" key="8">
    <source>
        <dbReference type="EMBL" id="GMS87955.1"/>
    </source>
</evidence>
<dbReference type="PANTHER" id="PTHR43851">
    <property type="match status" value="1"/>
</dbReference>
<sequence>RFRASSSTMATPGGPASKSALKWVQKEAPSMLEGLQMVVRSQLGYDIRQKEKECRYKCLQTVVGGGTKVDPSNPSSSSSNDFNLPQLPPLPKDLQRLETIAAGLKAFAGLAAQGKFPGMGGQLLQGGKLTPPTALFGPRDIVPQGTIPMAAETTTHNGESDLTPEEEAFLLKAVRSVGDKEAEAKLLSLHKNYEPSLPEGYRAKTVDILNETHGHERKVPATRIARVARFGQLALGLSAGAAAEVTRRVFRMSGAEGTSERVIGADNLFLTEANANRIVETLCRVRGAALKLGQMLSIQDSDTVPQYLLDIFERVRHSADFMPKSQVNKQMTEAFGPEWRSLLKEFDEKPFAAASIGQVHRARLLDGREVAVKIQYPGVAEGIDSDIDNLVSIMSMGGLFPKGMYLDNFVKVARRELKAECDYEREARAGRKFRELLKDSKDYYVPEIIDSLSSSRVLTAELISGRPVDQCVDEDQRVRDWISAKFIQLCLTEIFEWRFMQTDPNWANFFFGRHPVTGDNRLILLDFGATRSYGKPFVDLYMRIIKAAYDNSDEEILKHSRDIGFLTGYESAVMEKAHVASTMILGETLASQEPFDFAKQNVTKRIHELIPVMLEHRLTSPPEEVYSLHRKLSGSYLLATKLKATVACGPIFRGLYDRYTFGNFDTAVEIDID</sequence>
<feature type="region of interest" description="Disordered" evidence="6">
    <location>
        <begin position="1"/>
        <end position="20"/>
    </location>
</feature>
<keyword evidence="9" id="KW-1185">Reference proteome</keyword>
<dbReference type="GO" id="GO:0005524">
    <property type="term" value="F:ATP binding"/>
    <property type="evidence" value="ECO:0007669"/>
    <property type="project" value="UniProtKB-KW"/>
</dbReference>
<dbReference type="InterPro" id="IPR011009">
    <property type="entry name" value="Kinase-like_dom_sf"/>
</dbReference>
<dbReference type="InterPro" id="IPR051409">
    <property type="entry name" value="Atypical_kinase_ADCK"/>
</dbReference>